<organism evidence="2 3">
    <name type="scientific">Gossypium australe</name>
    <dbReference type="NCBI Taxonomy" id="47621"/>
    <lineage>
        <taxon>Eukaryota</taxon>
        <taxon>Viridiplantae</taxon>
        <taxon>Streptophyta</taxon>
        <taxon>Embryophyta</taxon>
        <taxon>Tracheophyta</taxon>
        <taxon>Spermatophyta</taxon>
        <taxon>Magnoliopsida</taxon>
        <taxon>eudicotyledons</taxon>
        <taxon>Gunneridae</taxon>
        <taxon>Pentapetalae</taxon>
        <taxon>rosids</taxon>
        <taxon>malvids</taxon>
        <taxon>Malvales</taxon>
        <taxon>Malvaceae</taxon>
        <taxon>Malvoideae</taxon>
        <taxon>Gossypium</taxon>
    </lineage>
</organism>
<gene>
    <name evidence="2" type="ORF">EPI10_015914</name>
</gene>
<comment type="caution">
    <text evidence="2">The sequence shown here is derived from an EMBL/GenBank/DDBJ whole genome shotgun (WGS) entry which is preliminary data.</text>
</comment>
<name>A0A5B6VM85_9ROSI</name>
<dbReference type="Pfam" id="PF03732">
    <property type="entry name" value="Retrotrans_gag"/>
    <property type="match status" value="1"/>
</dbReference>
<evidence type="ECO:0000259" key="1">
    <source>
        <dbReference type="Pfam" id="PF03732"/>
    </source>
</evidence>
<dbReference type="PANTHER" id="PTHR34482">
    <property type="entry name" value="DNA DAMAGE-INDUCIBLE PROTEIN 1-LIKE"/>
    <property type="match status" value="1"/>
</dbReference>
<dbReference type="EMBL" id="SMMG02000006">
    <property type="protein sequence ID" value="KAA3470185.1"/>
    <property type="molecule type" value="Genomic_DNA"/>
</dbReference>
<feature type="domain" description="Retrotransposon gag" evidence="1">
    <location>
        <begin position="133"/>
        <end position="204"/>
    </location>
</feature>
<dbReference type="InterPro" id="IPR005162">
    <property type="entry name" value="Retrotrans_gag_dom"/>
</dbReference>
<accession>A0A5B6VM85</accession>
<sequence>MDVKCSDCSVMPLNPIPAMVSVMDPDRAVADDVESNASALAQGIAPATSRPNDSIRLNKSGYFITSTPQVPVVPQVINLIQLNKPPVDKIHKYGVEEFRATDDDDAERAEFWLENTIRVFDQMSLTPDECIKCAVSLLRDTTYNWWKKLISVVSRERIAWDFFQIEFRKKYTSQRFIDQKHKEFLELKQGRLSITEYEQEFVRLS</sequence>
<protein>
    <submittedName>
        <fullName evidence="2">DNA/RNA polymerases superfamily protein</fullName>
    </submittedName>
</protein>
<dbReference type="PANTHER" id="PTHR34482:SF36">
    <property type="entry name" value="RETROTRANSPOSON GAG DOMAIN-CONTAINING PROTEIN"/>
    <property type="match status" value="1"/>
</dbReference>
<dbReference type="Proteomes" id="UP000325315">
    <property type="component" value="Unassembled WGS sequence"/>
</dbReference>
<evidence type="ECO:0000313" key="2">
    <source>
        <dbReference type="EMBL" id="KAA3470185.1"/>
    </source>
</evidence>
<proteinExistence type="predicted"/>
<dbReference type="AlphaFoldDB" id="A0A5B6VM85"/>
<evidence type="ECO:0000313" key="3">
    <source>
        <dbReference type="Proteomes" id="UP000325315"/>
    </source>
</evidence>
<keyword evidence="3" id="KW-1185">Reference proteome</keyword>
<dbReference type="OrthoDB" id="2272416at2759"/>
<reference evidence="2" key="1">
    <citation type="submission" date="2019-08" db="EMBL/GenBank/DDBJ databases">
        <authorList>
            <person name="Liu F."/>
        </authorList>
    </citation>
    <scope>NUCLEOTIDE SEQUENCE [LARGE SCALE GENOMIC DNA]</scope>
    <source>
        <strain evidence="2">PA1801</strain>
        <tissue evidence="2">Leaf</tissue>
    </source>
</reference>